<evidence type="ECO:0000313" key="2">
    <source>
        <dbReference type="WBParaSite" id="Gr19_v10_g14309.t1"/>
    </source>
</evidence>
<sequence length="155" mass="17838">MALISDRFDGLVDAHFKSRKWSLGWSVIVRAIGGNSAQIVSERFDERLPIPQGPFPGKVISFKSIWISYVDKTVIEFLQRICRFCDNFLRRFFATAQNSDRSIPMDFFPRFRPKTAPALLPAKPWPNGCSPPAEMLFRRGFVVVILWQGWKDSKV</sequence>
<protein>
    <submittedName>
        <fullName evidence="2">Uncharacterized protein</fullName>
    </submittedName>
</protein>
<keyword evidence="1" id="KW-1185">Reference proteome</keyword>
<proteinExistence type="predicted"/>
<organism evidence="1 2">
    <name type="scientific">Globodera rostochiensis</name>
    <name type="common">Golden nematode worm</name>
    <name type="synonym">Heterodera rostochiensis</name>
    <dbReference type="NCBI Taxonomy" id="31243"/>
    <lineage>
        <taxon>Eukaryota</taxon>
        <taxon>Metazoa</taxon>
        <taxon>Ecdysozoa</taxon>
        <taxon>Nematoda</taxon>
        <taxon>Chromadorea</taxon>
        <taxon>Rhabditida</taxon>
        <taxon>Tylenchina</taxon>
        <taxon>Tylenchomorpha</taxon>
        <taxon>Tylenchoidea</taxon>
        <taxon>Heteroderidae</taxon>
        <taxon>Heteroderinae</taxon>
        <taxon>Globodera</taxon>
    </lineage>
</organism>
<evidence type="ECO:0000313" key="1">
    <source>
        <dbReference type="Proteomes" id="UP000887572"/>
    </source>
</evidence>
<accession>A0A914H8V1</accession>
<dbReference type="AlphaFoldDB" id="A0A914H8V1"/>
<reference evidence="2" key="1">
    <citation type="submission" date="2022-11" db="UniProtKB">
        <authorList>
            <consortium name="WormBaseParasite"/>
        </authorList>
    </citation>
    <scope>IDENTIFICATION</scope>
</reference>
<dbReference type="Proteomes" id="UP000887572">
    <property type="component" value="Unplaced"/>
</dbReference>
<dbReference type="WBParaSite" id="Gr19_v10_g14309.t1">
    <property type="protein sequence ID" value="Gr19_v10_g14309.t1"/>
    <property type="gene ID" value="Gr19_v10_g14309"/>
</dbReference>
<name>A0A914H8V1_GLORO</name>